<evidence type="ECO:0000259" key="3">
    <source>
        <dbReference type="Pfam" id="PF24883"/>
    </source>
</evidence>
<protein>
    <recommendedName>
        <fullName evidence="3">Nephrocystin 3-like N-terminal domain-containing protein</fullName>
    </recommendedName>
</protein>
<keyword evidence="5" id="KW-1185">Reference proteome</keyword>
<feature type="domain" description="Nephrocystin 3-like N-terminal" evidence="3">
    <location>
        <begin position="98"/>
        <end position="176"/>
    </location>
</feature>
<evidence type="ECO:0000256" key="2">
    <source>
        <dbReference type="SAM" id="MobiDB-lite"/>
    </source>
</evidence>
<dbReference type="EMBL" id="JAUKUA010000002">
    <property type="protein sequence ID" value="KAK0724951.1"/>
    <property type="molecule type" value="Genomic_DNA"/>
</dbReference>
<comment type="caution">
    <text evidence="4">The sequence shown here is derived from an EMBL/GenBank/DDBJ whole genome shotgun (WGS) entry which is preliminary data.</text>
</comment>
<evidence type="ECO:0000256" key="1">
    <source>
        <dbReference type="ARBA" id="ARBA00022737"/>
    </source>
</evidence>
<dbReference type="Pfam" id="PF24883">
    <property type="entry name" value="NPHP3_N"/>
    <property type="match status" value="1"/>
</dbReference>
<name>A0AA40AZS8_9PEZI</name>
<dbReference type="AlphaFoldDB" id="A0AA40AZS8"/>
<accession>A0AA40AZS8</accession>
<dbReference type="PANTHER" id="PTHR10039">
    <property type="entry name" value="AMELOGENIN"/>
    <property type="match status" value="1"/>
</dbReference>
<reference evidence="4" key="1">
    <citation type="submission" date="2023-06" db="EMBL/GenBank/DDBJ databases">
        <title>Genome-scale phylogeny and comparative genomics of the fungal order Sordariales.</title>
        <authorList>
            <consortium name="Lawrence Berkeley National Laboratory"/>
            <person name="Hensen N."/>
            <person name="Bonometti L."/>
            <person name="Westerberg I."/>
            <person name="Brannstrom I.O."/>
            <person name="Guillou S."/>
            <person name="Cros-Aarteil S."/>
            <person name="Calhoun S."/>
            <person name="Haridas S."/>
            <person name="Kuo A."/>
            <person name="Mondo S."/>
            <person name="Pangilinan J."/>
            <person name="Riley R."/>
            <person name="Labutti K."/>
            <person name="Andreopoulos B."/>
            <person name="Lipzen A."/>
            <person name="Chen C."/>
            <person name="Yanf M."/>
            <person name="Daum C."/>
            <person name="Ng V."/>
            <person name="Clum A."/>
            <person name="Steindorff A."/>
            <person name="Ohm R."/>
            <person name="Martin F."/>
            <person name="Silar P."/>
            <person name="Natvig D."/>
            <person name="Lalanne C."/>
            <person name="Gautier V."/>
            <person name="Ament-Velasquez S.L."/>
            <person name="Kruys A."/>
            <person name="Hutchinson M.I."/>
            <person name="Powell A.J."/>
            <person name="Barry K."/>
            <person name="Miller A.N."/>
            <person name="Grigoriev I.V."/>
            <person name="Debuchy R."/>
            <person name="Gladieux P."/>
            <person name="Thoren M.H."/>
            <person name="Johannesson H."/>
        </authorList>
    </citation>
    <scope>NUCLEOTIDE SEQUENCE</scope>
    <source>
        <strain evidence="4">SMH4607-1</strain>
    </source>
</reference>
<dbReference type="Proteomes" id="UP001172102">
    <property type="component" value="Unassembled WGS sequence"/>
</dbReference>
<evidence type="ECO:0000313" key="5">
    <source>
        <dbReference type="Proteomes" id="UP001172102"/>
    </source>
</evidence>
<keyword evidence="1" id="KW-0677">Repeat</keyword>
<sequence>MLQQIEDAMPAPHVYGQLFQRHELVEREAKLAHMVEEARARLEFVHVRSLVERQTSRQEPGLLQIRYWLDARQCHEERGQIGILPRTCNWILERPETFQLVKMFPQALGYALSAMQISENREATTREARDLFFSLLDFLPSCFLTIDALDECQDRLDFSQIISRIPNRFKIMFTSRPLPELLNQLRQVAHSQVCLDISSEVSTDDIDEYIAHELVTWPHIHDGAMLMHIKERLPRSGGMFLWVRLMLQHIQDQTRDASILHCLDELPTSLSERYDSIIARINGLPKPQRLLAHKVFFKMDVARRPLEVKEVCALLAVRPSVRSGALPGTQGAAPPQANRPMLQPTTNFLA</sequence>
<organism evidence="4 5">
    <name type="scientific">Lasiosphaeris hirsuta</name>
    <dbReference type="NCBI Taxonomy" id="260670"/>
    <lineage>
        <taxon>Eukaryota</taxon>
        <taxon>Fungi</taxon>
        <taxon>Dikarya</taxon>
        <taxon>Ascomycota</taxon>
        <taxon>Pezizomycotina</taxon>
        <taxon>Sordariomycetes</taxon>
        <taxon>Sordariomycetidae</taxon>
        <taxon>Sordariales</taxon>
        <taxon>Lasiosphaeriaceae</taxon>
        <taxon>Lasiosphaeris</taxon>
    </lineage>
</organism>
<proteinExistence type="predicted"/>
<gene>
    <name evidence="4" type="ORF">B0H67DRAFT_641428</name>
</gene>
<evidence type="ECO:0000313" key="4">
    <source>
        <dbReference type="EMBL" id="KAK0724951.1"/>
    </source>
</evidence>
<dbReference type="InterPro" id="IPR056884">
    <property type="entry name" value="NPHP3-like_N"/>
</dbReference>
<feature type="region of interest" description="Disordered" evidence="2">
    <location>
        <begin position="325"/>
        <end position="350"/>
    </location>
</feature>